<evidence type="ECO:0000313" key="1">
    <source>
        <dbReference type="EMBL" id="UPL49215.1"/>
    </source>
</evidence>
<accession>A0ABY4J9D4</accession>
<keyword evidence="2" id="KW-1185">Reference proteome</keyword>
<dbReference type="EMBL" id="CP095848">
    <property type="protein sequence ID" value="UPL49215.1"/>
    <property type="molecule type" value="Genomic_DNA"/>
</dbReference>
<dbReference type="Proteomes" id="UP000829647">
    <property type="component" value="Chromosome"/>
</dbReference>
<dbReference type="SUPFAM" id="SSF158446">
    <property type="entry name" value="IVS-encoded protein-like"/>
    <property type="match status" value="1"/>
</dbReference>
<dbReference type="RefSeq" id="WP_244694416.1">
    <property type="nucleotide sequence ID" value="NZ_CP095848.1"/>
</dbReference>
<dbReference type="PIRSF" id="PIRSF035652">
    <property type="entry name" value="CHP02436"/>
    <property type="match status" value="1"/>
</dbReference>
<reference evidence="1 2" key="1">
    <citation type="submission" date="2022-04" db="EMBL/GenBank/DDBJ databases">
        <title>Hymenobacter sp. isolated from the air.</title>
        <authorList>
            <person name="Won M."/>
            <person name="Lee C.-M."/>
            <person name="Woen H.-Y."/>
            <person name="Kwon S.-W."/>
        </authorList>
    </citation>
    <scope>NUCLEOTIDE SEQUENCE [LARGE SCALE GENOMIC DNA]</scope>
    <source>
        <strain evidence="2">5516 S-25</strain>
    </source>
</reference>
<evidence type="ECO:0000313" key="2">
    <source>
        <dbReference type="Proteomes" id="UP000829647"/>
    </source>
</evidence>
<protein>
    <submittedName>
        <fullName evidence="1">Four helix bundle protein</fullName>
    </submittedName>
</protein>
<dbReference type="InterPro" id="IPR036583">
    <property type="entry name" value="23S_rRNA_IVS_sf"/>
</dbReference>
<dbReference type="InterPro" id="IPR012657">
    <property type="entry name" value="23S_rRNA-intervening_sequence"/>
</dbReference>
<dbReference type="PANTHER" id="PTHR38471">
    <property type="entry name" value="FOUR HELIX BUNDLE PROTEIN"/>
    <property type="match status" value="1"/>
</dbReference>
<proteinExistence type="predicted"/>
<dbReference type="Pfam" id="PF05635">
    <property type="entry name" value="23S_rRNA_IVP"/>
    <property type="match status" value="1"/>
</dbReference>
<organism evidence="1 2">
    <name type="scientific">Hymenobacter sublimis</name>
    <dbReference type="NCBI Taxonomy" id="2933777"/>
    <lineage>
        <taxon>Bacteria</taxon>
        <taxon>Pseudomonadati</taxon>
        <taxon>Bacteroidota</taxon>
        <taxon>Cytophagia</taxon>
        <taxon>Cytophagales</taxon>
        <taxon>Hymenobacteraceae</taxon>
        <taxon>Hymenobacter</taxon>
    </lineage>
</organism>
<gene>
    <name evidence="1" type="ORF">MWH26_18810</name>
</gene>
<dbReference type="PANTHER" id="PTHR38471:SF2">
    <property type="entry name" value="FOUR HELIX BUNDLE PROTEIN"/>
    <property type="match status" value="1"/>
</dbReference>
<sequence length="127" mass="14281">MEAENVVAAKSFAFAVRIVRLCRHLRTDQHEYVLIKQLLRSGTSIGANVEEAIGGISKADFSHKISIAYKEARETNYWLKLLAATNTLTPAAFTSIQTDCEELCRILRAILNTTRIKKEKEQDTEPS</sequence>
<dbReference type="Gene3D" id="1.20.1440.60">
    <property type="entry name" value="23S rRNA-intervening sequence"/>
    <property type="match status" value="1"/>
</dbReference>
<dbReference type="NCBIfam" id="TIGR02436">
    <property type="entry name" value="four helix bundle protein"/>
    <property type="match status" value="1"/>
</dbReference>
<name>A0ABY4J9D4_9BACT</name>